<comment type="caution">
    <text evidence="1">The sequence shown here is derived from an EMBL/GenBank/DDBJ whole genome shotgun (WGS) entry which is preliminary data.</text>
</comment>
<dbReference type="Proteomes" id="UP000589896">
    <property type="component" value="Unassembled WGS sequence"/>
</dbReference>
<dbReference type="EMBL" id="JACCJZ010000020">
    <property type="protein sequence ID" value="NYZ64331.1"/>
    <property type="molecule type" value="Genomic_DNA"/>
</dbReference>
<sequence>MDHPASPDIDPHAPASAGACALVPPDAGNVRRIGGDLLDQLELAGRRELQALLDAVAPDGAHAAPLDPVESVIAWDLAAGF</sequence>
<keyword evidence="2" id="KW-1185">Reference proteome</keyword>
<name>A0A7Z0QSY6_9GAMM</name>
<gene>
    <name evidence="1" type="ORF">H0E82_16460</name>
</gene>
<proteinExistence type="predicted"/>
<evidence type="ECO:0000313" key="1">
    <source>
        <dbReference type="EMBL" id="NYZ64331.1"/>
    </source>
</evidence>
<organism evidence="1 2">
    <name type="scientific">Luteimonas deserti</name>
    <dbReference type="NCBI Taxonomy" id="2752306"/>
    <lineage>
        <taxon>Bacteria</taxon>
        <taxon>Pseudomonadati</taxon>
        <taxon>Pseudomonadota</taxon>
        <taxon>Gammaproteobacteria</taxon>
        <taxon>Lysobacterales</taxon>
        <taxon>Lysobacteraceae</taxon>
        <taxon>Luteimonas</taxon>
    </lineage>
</organism>
<dbReference type="AlphaFoldDB" id="A0A7Z0QSY6"/>
<evidence type="ECO:0000313" key="2">
    <source>
        <dbReference type="Proteomes" id="UP000589896"/>
    </source>
</evidence>
<dbReference type="RefSeq" id="WP_180546517.1">
    <property type="nucleotide sequence ID" value="NZ_JACCJZ010000020.1"/>
</dbReference>
<accession>A0A7Z0QSY6</accession>
<reference evidence="1 2" key="1">
    <citation type="submission" date="2020-07" db="EMBL/GenBank/DDBJ databases">
        <title>isolation of Luteimonas sp. SJ-16.</title>
        <authorList>
            <person name="Huang X.-X."/>
            <person name="Xu L."/>
            <person name="Sun J.-Q."/>
        </authorList>
    </citation>
    <scope>NUCLEOTIDE SEQUENCE [LARGE SCALE GENOMIC DNA]</scope>
    <source>
        <strain evidence="1 2">SJ-16</strain>
    </source>
</reference>
<protein>
    <submittedName>
        <fullName evidence="1">Uncharacterized protein</fullName>
    </submittedName>
</protein>